<dbReference type="InterPro" id="IPR001715">
    <property type="entry name" value="CH_dom"/>
</dbReference>
<dbReference type="PANTHER" id="PTHR19961:SF18">
    <property type="entry name" value="FI19014P1"/>
    <property type="match status" value="1"/>
</dbReference>
<dbReference type="InterPro" id="IPR036872">
    <property type="entry name" value="CH_dom_sf"/>
</dbReference>
<dbReference type="GO" id="GO:0005737">
    <property type="term" value="C:cytoplasm"/>
    <property type="evidence" value="ECO:0007669"/>
    <property type="project" value="TreeGrafter"/>
</dbReference>
<dbReference type="GO" id="GO:0032432">
    <property type="term" value="C:actin filament bundle"/>
    <property type="evidence" value="ECO:0007669"/>
    <property type="project" value="TreeGrafter"/>
</dbReference>
<keyword evidence="5" id="KW-1185">Reference proteome</keyword>
<dbReference type="InParanoid" id="A0A448YMS4"/>
<dbReference type="Proteomes" id="UP000290900">
    <property type="component" value="Unassembled WGS sequence"/>
</dbReference>
<evidence type="ECO:0000256" key="1">
    <source>
        <dbReference type="ARBA" id="ARBA00022737"/>
    </source>
</evidence>
<evidence type="ECO:0000259" key="3">
    <source>
        <dbReference type="Pfam" id="PF00307"/>
    </source>
</evidence>
<dbReference type="OrthoDB" id="431378at2759"/>
<name>A0A448YMS4_BRENA</name>
<evidence type="ECO:0000313" key="5">
    <source>
        <dbReference type="Proteomes" id="UP000290900"/>
    </source>
</evidence>
<dbReference type="GO" id="GO:0051639">
    <property type="term" value="P:actin filament network formation"/>
    <property type="evidence" value="ECO:0007669"/>
    <property type="project" value="TreeGrafter"/>
</dbReference>
<dbReference type="PANTHER" id="PTHR19961">
    <property type="entry name" value="FIMBRIN/PLASTIN"/>
    <property type="match status" value="1"/>
</dbReference>
<keyword evidence="1" id="KW-0677">Repeat</keyword>
<reference evidence="4 5" key="1">
    <citation type="submission" date="2018-12" db="EMBL/GenBank/DDBJ databases">
        <authorList>
            <person name="Tiukova I."/>
            <person name="Dainat J."/>
        </authorList>
    </citation>
    <scope>NUCLEOTIDE SEQUENCE [LARGE SCALE GENOMIC DNA]</scope>
</reference>
<dbReference type="Gene3D" id="1.10.418.10">
    <property type="entry name" value="Calponin-like domain"/>
    <property type="match status" value="1"/>
</dbReference>
<gene>
    <name evidence="4" type="ORF">BRENAR_LOCUS2923</name>
</gene>
<proteinExistence type="predicted"/>
<organism evidence="4 5">
    <name type="scientific">Brettanomyces naardenensis</name>
    <name type="common">Yeast</name>
    <dbReference type="NCBI Taxonomy" id="13370"/>
    <lineage>
        <taxon>Eukaryota</taxon>
        <taxon>Fungi</taxon>
        <taxon>Dikarya</taxon>
        <taxon>Ascomycota</taxon>
        <taxon>Saccharomycotina</taxon>
        <taxon>Pichiomycetes</taxon>
        <taxon>Pichiales</taxon>
        <taxon>Pichiaceae</taxon>
        <taxon>Brettanomyces</taxon>
    </lineage>
</organism>
<dbReference type="STRING" id="13370.A0A448YMS4"/>
<protein>
    <submittedName>
        <fullName evidence="4">DEKNAAC103194</fullName>
    </submittedName>
</protein>
<feature type="domain" description="Calponin-homology (CH)" evidence="3">
    <location>
        <begin position="33"/>
        <end position="106"/>
    </location>
</feature>
<dbReference type="Pfam" id="PF00307">
    <property type="entry name" value="CH"/>
    <property type="match status" value="1"/>
</dbReference>
<dbReference type="GO" id="GO:0051015">
    <property type="term" value="F:actin filament binding"/>
    <property type="evidence" value="ECO:0007669"/>
    <property type="project" value="InterPro"/>
</dbReference>
<sequence>MLTLGLVWQLMRRIINNTLAGLAENDSELADAEILNGVDEEVAEGGKSSRIRSFKDSSLATGHFFLDVLLGVKPCYVAYSLVTPGNTKEERYANARLAISIARKLGGMITVGSRGY</sequence>
<dbReference type="EMBL" id="CAACVR010000019">
    <property type="protein sequence ID" value="VEU22191.1"/>
    <property type="molecule type" value="Genomic_DNA"/>
</dbReference>
<evidence type="ECO:0000313" key="4">
    <source>
        <dbReference type="EMBL" id="VEU22191.1"/>
    </source>
</evidence>
<keyword evidence="2" id="KW-0009">Actin-binding</keyword>
<evidence type="ECO:0000256" key="2">
    <source>
        <dbReference type="ARBA" id="ARBA00023203"/>
    </source>
</evidence>
<dbReference type="GO" id="GO:0051017">
    <property type="term" value="P:actin filament bundle assembly"/>
    <property type="evidence" value="ECO:0007669"/>
    <property type="project" value="InterPro"/>
</dbReference>
<dbReference type="InterPro" id="IPR039959">
    <property type="entry name" value="Fimbrin/Plastin"/>
</dbReference>
<dbReference type="SUPFAM" id="SSF47576">
    <property type="entry name" value="Calponin-homology domain, CH-domain"/>
    <property type="match status" value="1"/>
</dbReference>
<accession>A0A448YMS4</accession>
<dbReference type="GO" id="GO:0005884">
    <property type="term" value="C:actin filament"/>
    <property type="evidence" value="ECO:0007669"/>
    <property type="project" value="TreeGrafter"/>
</dbReference>
<dbReference type="AlphaFoldDB" id="A0A448YMS4"/>